<evidence type="ECO:0000313" key="5">
    <source>
        <dbReference type="Proteomes" id="UP000246115"/>
    </source>
</evidence>
<organism evidence="4 6">
    <name type="scientific">Streptococcus chenjunshii</name>
    <dbReference type="NCBI Taxonomy" id="2173853"/>
    <lineage>
        <taxon>Bacteria</taxon>
        <taxon>Bacillati</taxon>
        <taxon>Bacillota</taxon>
        <taxon>Bacilli</taxon>
        <taxon>Lactobacillales</taxon>
        <taxon>Streptococcaceae</taxon>
        <taxon>Streptococcus</taxon>
    </lineage>
</organism>
<dbReference type="AlphaFoldDB" id="A0A372KNK6"/>
<dbReference type="Gene3D" id="2.40.260.10">
    <property type="entry name" value="Sortase"/>
    <property type="match status" value="1"/>
</dbReference>
<dbReference type="Proteomes" id="UP000264056">
    <property type="component" value="Unassembled WGS sequence"/>
</dbReference>
<evidence type="ECO:0000313" key="2">
    <source>
        <dbReference type="EMBL" id="AXQ77963.1"/>
    </source>
</evidence>
<reference evidence="2" key="4">
    <citation type="journal article" date="2019" name="Int. J. Syst. Evol. Microbiol.">
        <title>Streptococcus chenjunshii sp. nov. isolated from feces of Tibetan antelopes.</title>
        <authorList>
            <person name="Tian Z."/>
            <person name="Lu S."/>
            <person name="Jin D."/>
            <person name="Yang J."/>
            <person name="Pu J."/>
            <person name="Lai X.H."/>
            <person name="Bai X.N."/>
            <person name="Wu X.M."/>
            <person name="Li J."/>
            <person name="Wang S."/>
            <person name="Xu J."/>
        </authorList>
    </citation>
    <scope>NUCLEOTIDE SEQUENCE</scope>
    <source>
        <strain evidence="2">Z15</strain>
    </source>
</reference>
<gene>
    <name evidence="4" type="primary">srtB</name>
    <name evidence="2" type="ORF">DDV21_002185</name>
    <name evidence="3" type="ORF">DDV22_01585</name>
    <name evidence="4" type="ORF">DDV23_02085</name>
</gene>
<dbReference type="KEGG" id="schj:DDV21_002185"/>
<dbReference type="NCBIfam" id="TIGR03064">
    <property type="entry name" value="sortase_srtB"/>
    <property type="match status" value="1"/>
</dbReference>
<evidence type="ECO:0000313" key="6">
    <source>
        <dbReference type="Proteomes" id="UP000262901"/>
    </source>
</evidence>
<keyword evidence="4" id="KW-0378">Hydrolase</keyword>
<protein>
    <submittedName>
        <fullName evidence="4">SrtB family sortase</fullName>
        <ecNumber evidence="4">3.4.22.71</ecNumber>
    </submittedName>
</protein>
<evidence type="ECO:0000313" key="3">
    <source>
        <dbReference type="EMBL" id="RFU51793.1"/>
    </source>
</evidence>
<dbReference type="NCBIfam" id="NF040525">
    <property type="entry name" value="SrtB_LPKTxSAVK"/>
    <property type="match status" value="1"/>
</dbReference>
<dbReference type="RefSeq" id="WP_116877450.1">
    <property type="nucleotide sequence ID" value="NZ_CP031733.1"/>
</dbReference>
<dbReference type="Proteomes" id="UP000246115">
    <property type="component" value="Chromosome"/>
</dbReference>
<evidence type="ECO:0000256" key="1">
    <source>
        <dbReference type="SAM" id="MobiDB-lite"/>
    </source>
</evidence>
<evidence type="ECO:0000313" key="4">
    <source>
        <dbReference type="EMBL" id="RFU53881.1"/>
    </source>
</evidence>
<keyword evidence="7" id="KW-1185">Reference proteome</keyword>
<dbReference type="OrthoDB" id="9806013at2"/>
<dbReference type="SUPFAM" id="SSF63817">
    <property type="entry name" value="Sortase"/>
    <property type="match status" value="1"/>
</dbReference>
<dbReference type="EC" id="3.4.22.71" evidence="4"/>
<reference evidence="5" key="3">
    <citation type="submission" date="2018-08" db="EMBL/GenBank/DDBJ databases">
        <title>Streptococcus chenjunshii sp. nov., isolated from stools sample of the Tibetan antelope in the Qinghai-Tibet plateau, China.</title>
        <authorList>
            <person name="Tian Z."/>
        </authorList>
    </citation>
    <scope>NUCLEOTIDE SEQUENCE [LARGE SCALE GENOMIC DNA]</scope>
    <source>
        <strain evidence="5">Z15</strain>
    </source>
</reference>
<dbReference type="InterPro" id="IPR023365">
    <property type="entry name" value="Sortase_dom-sf"/>
</dbReference>
<dbReference type="GO" id="GO:0016787">
    <property type="term" value="F:hydrolase activity"/>
    <property type="evidence" value="ECO:0007669"/>
    <property type="project" value="UniProtKB-KW"/>
</dbReference>
<accession>A0A346NAB8</accession>
<name>A0A372KNK6_9STRE</name>
<dbReference type="CDD" id="cd05826">
    <property type="entry name" value="Sortase_B"/>
    <property type="match status" value="1"/>
</dbReference>
<accession>A0A372KNK6</accession>
<reference evidence="4 6" key="2">
    <citation type="submission" date="2018-08" db="EMBL/GenBank/DDBJ databases">
        <title>Draft genome of Streptococcus sp. nov. Z1.</title>
        <authorList>
            <person name="Tian Z."/>
        </authorList>
    </citation>
    <scope>NUCLEOTIDE SEQUENCE [LARGE SCALE GENOMIC DNA]</scope>
    <source>
        <strain evidence="4">Z1</strain>
        <strain evidence="6">Z1(2018)</strain>
    </source>
</reference>
<proteinExistence type="predicted"/>
<evidence type="ECO:0000313" key="7">
    <source>
        <dbReference type="Proteomes" id="UP000264056"/>
    </source>
</evidence>
<feature type="region of interest" description="Disordered" evidence="1">
    <location>
        <begin position="30"/>
        <end position="49"/>
    </location>
</feature>
<dbReference type="EMBL" id="QVQY01000002">
    <property type="protein sequence ID" value="RFU51793.1"/>
    <property type="molecule type" value="Genomic_DNA"/>
</dbReference>
<dbReference type="EMBL" id="CP031733">
    <property type="protein sequence ID" value="AXQ77963.1"/>
    <property type="molecule type" value="Genomic_DNA"/>
</dbReference>
<dbReference type="Proteomes" id="UP000262901">
    <property type="component" value="Unassembled WGS sequence"/>
</dbReference>
<dbReference type="EMBL" id="QVQZ01000002">
    <property type="protein sequence ID" value="RFU53881.1"/>
    <property type="molecule type" value="Genomic_DNA"/>
</dbReference>
<reference evidence="3 7" key="1">
    <citation type="submission" date="2018-08" db="EMBL/GenBank/DDBJ databases">
        <title>Draft genome of Streptococcus sp .nov. Z2.</title>
        <authorList>
            <person name="Tian Z."/>
        </authorList>
    </citation>
    <scope>NUCLEOTIDE SEQUENCE [LARGE SCALE GENOMIC DNA]</scope>
    <source>
        <strain evidence="3 7">Z2</strain>
    </source>
</reference>
<dbReference type="InterPro" id="IPR009835">
    <property type="entry name" value="SrtB"/>
</dbReference>
<sequence length="270" mass="30927">MKKKTGITILLLLLVFFAAVGAISFFRTDSGQSSVLPSKQSSVPSSQSRYTVSQEEKNYLKARFADLWAVNPETVAYIYAPGTMLDEPVVQTGDNETYLNKTFDGGYEPYMGTVFMDEDNSKDFDDSLTWLFGHARGSTVADHRMFNDVNFYDSQSYFDEHPYLVAETPSRKYYYEAAFMIIVPETTALYQTSFDSLADFKNQLAQVAQEAHTKNAELLIDENDKYLVLSTCREEDETIRSNLYWRQIPDDELSDFLAKEGDRLVYQKTR</sequence>